<protein>
    <recommendedName>
        <fullName evidence="4">Protein kinase domain-containing protein</fullName>
    </recommendedName>
</protein>
<organism evidence="5 6">
    <name type="scientific">Trichomonascus ciferrii</name>
    <dbReference type="NCBI Taxonomy" id="44093"/>
    <lineage>
        <taxon>Eukaryota</taxon>
        <taxon>Fungi</taxon>
        <taxon>Dikarya</taxon>
        <taxon>Ascomycota</taxon>
        <taxon>Saccharomycotina</taxon>
        <taxon>Dipodascomycetes</taxon>
        <taxon>Dipodascales</taxon>
        <taxon>Trichomonascaceae</taxon>
        <taxon>Trichomonascus</taxon>
        <taxon>Trichomonascus ciferrii complex</taxon>
    </lineage>
</organism>
<reference evidence="5" key="1">
    <citation type="journal article" date="2019" name="G3 (Bethesda)">
        <title>Genome Assemblies of Two Rare Opportunistic Yeast Pathogens: Diutina rugosa (syn. Candida rugosa) and Trichomonascus ciferrii (syn. Candida ciferrii).</title>
        <authorList>
            <person name="Mixao V."/>
            <person name="Saus E."/>
            <person name="Hansen A.P."/>
            <person name="Lass-Florl C."/>
            <person name="Gabaldon T."/>
        </authorList>
    </citation>
    <scope>NUCLEOTIDE SEQUENCE</scope>
    <source>
        <strain evidence="5">CBS 4856</strain>
    </source>
</reference>
<dbReference type="VEuPathDB" id="FungiDB:TRICI_003287"/>
<evidence type="ECO:0000256" key="1">
    <source>
        <dbReference type="ARBA" id="ARBA00006485"/>
    </source>
</evidence>
<keyword evidence="2" id="KW-0547">Nucleotide-binding</keyword>
<feature type="domain" description="Protein kinase" evidence="4">
    <location>
        <begin position="11"/>
        <end position="309"/>
    </location>
</feature>
<gene>
    <name evidence="5" type="ORF">TRICI_003287</name>
</gene>
<dbReference type="PROSITE" id="PS00108">
    <property type="entry name" value="PROTEIN_KINASE_ST"/>
    <property type="match status" value="1"/>
</dbReference>
<dbReference type="SMART" id="SM00220">
    <property type="entry name" value="S_TKc"/>
    <property type="match status" value="1"/>
</dbReference>
<dbReference type="EMBL" id="SWFS01000237">
    <property type="protein sequence ID" value="KAA8913085.1"/>
    <property type="molecule type" value="Genomic_DNA"/>
</dbReference>
<dbReference type="Proteomes" id="UP000761534">
    <property type="component" value="Unassembled WGS sequence"/>
</dbReference>
<dbReference type="Gene3D" id="3.30.200.20">
    <property type="entry name" value="Phosphorylase Kinase, domain 1"/>
    <property type="match status" value="1"/>
</dbReference>
<name>A0A642V4C8_9ASCO</name>
<dbReference type="AlphaFoldDB" id="A0A642V4C8"/>
<dbReference type="OrthoDB" id="413582at2759"/>
<comment type="caution">
    <text evidence="5">The sequence shown here is derived from an EMBL/GenBank/DDBJ whole genome shotgun (WGS) entry which is preliminary data.</text>
</comment>
<dbReference type="GO" id="GO:0004674">
    <property type="term" value="F:protein serine/threonine kinase activity"/>
    <property type="evidence" value="ECO:0007669"/>
    <property type="project" value="TreeGrafter"/>
</dbReference>
<evidence type="ECO:0000313" key="6">
    <source>
        <dbReference type="Proteomes" id="UP000761534"/>
    </source>
</evidence>
<dbReference type="GO" id="GO:0005634">
    <property type="term" value="C:nucleus"/>
    <property type="evidence" value="ECO:0007669"/>
    <property type="project" value="TreeGrafter"/>
</dbReference>
<sequence length="309" mass="35216">MEIERRIWEGNSGDEQVGRGLFSIVYRRDGVRAVKVSVPEDEQPPHDSFREVEILRKCRHDNVIELLDVFTRVNLDDEEELVQVMPYIPFDLNRVLQKHRKSAFPTGWRNTLPEALSESIVLQIARALEYLHGNGIIHRDIKPENILIDENDRVKLIDFGISWDQTTSNNGNEPADKKILDVCTTVYRPPETLMGLRNYDFSLDLWSFGCVVCKIFSSDCSDLFGDYHGDIRLISTQVQTIGTPTLETWPDAKNSSSFQNLSFESFPGLPPKQLAPRAPQKLLPIVSGLLKYQGSDRITPLHIINILSN</sequence>
<dbReference type="PANTHER" id="PTHR24056:SF508">
    <property type="entry name" value="CYCLIN-DEPENDENT KINASE 10"/>
    <property type="match status" value="1"/>
</dbReference>
<dbReference type="Gene3D" id="1.10.510.10">
    <property type="entry name" value="Transferase(Phosphotransferase) domain 1"/>
    <property type="match status" value="1"/>
</dbReference>
<dbReference type="Pfam" id="PF00069">
    <property type="entry name" value="Pkinase"/>
    <property type="match status" value="1"/>
</dbReference>
<dbReference type="GO" id="GO:0007346">
    <property type="term" value="P:regulation of mitotic cell cycle"/>
    <property type="evidence" value="ECO:0007669"/>
    <property type="project" value="TreeGrafter"/>
</dbReference>
<dbReference type="PANTHER" id="PTHR24056">
    <property type="entry name" value="CELL DIVISION PROTEIN KINASE"/>
    <property type="match status" value="1"/>
</dbReference>
<keyword evidence="3" id="KW-0067">ATP-binding</keyword>
<accession>A0A642V4C8</accession>
<evidence type="ECO:0000256" key="3">
    <source>
        <dbReference type="ARBA" id="ARBA00022840"/>
    </source>
</evidence>
<dbReference type="InterPro" id="IPR050108">
    <property type="entry name" value="CDK"/>
</dbReference>
<comment type="similarity">
    <text evidence="1">Belongs to the protein kinase superfamily. CMGC Ser/Thr protein kinase family. CDC2/CDKX subfamily.</text>
</comment>
<dbReference type="PROSITE" id="PS50011">
    <property type="entry name" value="PROTEIN_KINASE_DOM"/>
    <property type="match status" value="1"/>
</dbReference>
<evidence type="ECO:0000259" key="4">
    <source>
        <dbReference type="PROSITE" id="PS50011"/>
    </source>
</evidence>
<evidence type="ECO:0000313" key="5">
    <source>
        <dbReference type="EMBL" id="KAA8913085.1"/>
    </source>
</evidence>
<dbReference type="GO" id="GO:0005524">
    <property type="term" value="F:ATP binding"/>
    <property type="evidence" value="ECO:0007669"/>
    <property type="project" value="UniProtKB-KW"/>
</dbReference>
<dbReference type="InterPro" id="IPR008271">
    <property type="entry name" value="Ser/Thr_kinase_AS"/>
</dbReference>
<dbReference type="SUPFAM" id="SSF56112">
    <property type="entry name" value="Protein kinase-like (PK-like)"/>
    <property type="match status" value="1"/>
</dbReference>
<keyword evidence="6" id="KW-1185">Reference proteome</keyword>
<proteinExistence type="inferred from homology"/>
<evidence type="ECO:0000256" key="2">
    <source>
        <dbReference type="ARBA" id="ARBA00022741"/>
    </source>
</evidence>
<dbReference type="InterPro" id="IPR000719">
    <property type="entry name" value="Prot_kinase_dom"/>
</dbReference>
<dbReference type="InterPro" id="IPR011009">
    <property type="entry name" value="Kinase-like_dom_sf"/>
</dbReference>